<name>A0ABX0JVR7_9PROT</name>
<keyword evidence="5" id="KW-1185">Reference proteome</keyword>
<organism evidence="4 5">
    <name type="scientific">Acetobacter musti</name>
    <dbReference type="NCBI Taxonomy" id="864732"/>
    <lineage>
        <taxon>Bacteria</taxon>
        <taxon>Pseudomonadati</taxon>
        <taxon>Pseudomonadota</taxon>
        <taxon>Alphaproteobacteria</taxon>
        <taxon>Acetobacterales</taxon>
        <taxon>Acetobacteraceae</taxon>
        <taxon>Acetobacter</taxon>
    </lineage>
</organism>
<dbReference type="Pfam" id="PF02563">
    <property type="entry name" value="Poly_export"/>
    <property type="match status" value="1"/>
</dbReference>
<dbReference type="EMBL" id="WOTB01000023">
    <property type="protein sequence ID" value="NHN85957.1"/>
    <property type="molecule type" value="Genomic_DNA"/>
</dbReference>
<dbReference type="Pfam" id="PF10531">
    <property type="entry name" value="SLBB"/>
    <property type="match status" value="1"/>
</dbReference>
<reference evidence="4 5" key="1">
    <citation type="journal article" date="2020" name="Int. J. Syst. Evol. Microbiol.">
        <title>Novel acetic acid bacteria from cider fermentations: Acetobacter conturbans sp. nov. and Acetobacter fallax sp. nov.</title>
        <authorList>
            <person name="Sombolestani A.S."/>
            <person name="Cleenwerck I."/>
            <person name="Cnockaert M."/>
            <person name="Borremans W."/>
            <person name="Wieme A.D."/>
            <person name="De Vuyst L."/>
            <person name="Vandamme P."/>
        </authorList>
    </citation>
    <scope>NUCLEOTIDE SEQUENCE [LARGE SCALE GENOMIC DNA]</scope>
    <source>
        <strain evidence="4 5">LMG 30640</strain>
    </source>
</reference>
<dbReference type="PANTHER" id="PTHR33619:SF3">
    <property type="entry name" value="POLYSACCHARIDE EXPORT PROTEIN GFCE-RELATED"/>
    <property type="match status" value="1"/>
</dbReference>
<protein>
    <submittedName>
        <fullName evidence="4">Polysaccharide export protein</fullName>
    </submittedName>
</protein>
<dbReference type="Proteomes" id="UP000635278">
    <property type="component" value="Unassembled WGS sequence"/>
</dbReference>
<comment type="caution">
    <text evidence="4">The sequence shown here is derived from an EMBL/GenBank/DDBJ whole genome shotgun (WGS) entry which is preliminary data.</text>
</comment>
<proteinExistence type="predicted"/>
<evidence type="ECO:0000313" key="4">
    <source>
        <dbReference type="EMBL" id="NHN85957.1"/>
    </source>
</evidence>
<keyword evidence="1" id="KW-0732">Signal</keyword>
<dbReference type="PROSITE" id="PS51257">
    <property type="entry name" value="PROKAR_LIPOPROTEIN"/>
    <property type="match status" value="1"/>
</dbReference>
<dbReference type="Gene3D" id="3.30.1950.10">
    <property type="entry name" value="wza like domain"/>
    <property type="match status" value="1"/>
</dbReference>
<feature type="domain" description="Polysaccharide export protein N-terminal" evidence="2">
    <location>
        <begin position="46"/>
        <end position="122"/>
    </location>
</feature>
<accession>A0ABX0JVR7</accession>
<evidence type="ECO:0000259" key="2">
    <source>
        <dbReference type="Pfam" id="PF02563"/>
    </source>
</evidence>
<dbReference type="PANTHER" id="PTHR33619">
    <property type="entry name" value="POLYSACCHARIDE EXPORT PROTEIN GFCE-RELATED"/>
    <property type="match status" value="1"/>
</dbReference>
<evidence type="ECO:0000259" key="3">
    <source>
        <dbReference type="Pfam" id="PF10531"/>
    </source>
</evidence>
<gene>
    <name evidence="4" type="ORF">GOB93_15095</name>
</gene>
<evidence type="ECO:0000313" key="5">
    <source>
        <dbReference type="Proteomes" id="UP000635278"/>
    </source>
</evidence>
<sequence length="204" mass="21595">MQKANFFEWGGGAKPITIIGNIVGGCFLFSALVACSPTHDLAPLPQAAGAYRLGAGDQVRIITYNDPQLSNTFLVSDSGNIAFPLIGIVKAAGDTPQGLADELSDILKTRGLLYKPSVSVEVVQYRPVFILGEVSRPGQYQYTPGMTMQSAVALAGGYTYRAVMSTASAVRTEGVNGGKPVNGKITPETLLAPGDVVTIYERYF</sequence>
<dbReference type="InterPro" id="IPR049712">
    <property type="entry name" value="Poly_export"/>
</dbReference>
<evidence type="ECO:0000256" key="1">
    <source>
        <dbReference type="ARBA" id="ARBA00022729"/>
    </source>
</evidence>
<feature type="domain" description="Soluble ligand binding" evidence="3">
    <location>
        <begin position="128"/>
        <end position="163"/>
    </location>
</feature>
<dbReference type="InterPro" id="IPR019554">
    <property type="entry name" value="Soluble_ligand-bd"/>
</dbReference>
<dbReference type="InterPro" id="IPR003715">
    <property type="entry name" value="Poly_export_N"/>
</dbReference>